<dbReference type="SUPFAM" id="SSF48726">
    <property type="entry name" value="Immunoglobulin"/>
    <property type="match status" value="1"/>
</dbReference>
<dbReference type="PANTHER" id="PTHR37366">
    <property type="entry name" value="SPERM ACROSOME MEMBRANE-ASSOCIATED PROTEIN 6"/>
    <property type="match status" value="1"/>
</dbReference>
<accession>A0AAW0PL74</accession>
<dbReference type="InterPro" id="IPR034549">
    <property type="entry name" value="SPACA6"/>
</dbReference>
<dbReference type="Proteomes" id="UP001460270">
    <property type="component" value="Unassembled WGS sequence"/>
</dbReference>
<dbReference type="InterPro" id="IPR007110">
    <property type="entry name" value="Ig-like_dom"/>
</dbReference>
<evidence type="ECO:0000313" key="4">
    <source>
        <dbReference type="Proteomes" id="UP001460270"/>
    </source>
</evidence>
<keyword evidence="1" id="KW-0812">Transmembrane</keyword>
<dbReference type="InterPro" id="IPR013783">
    <property type="entry name" value="Ig-like_fold"/>
</dbReference>
<comment type="caution">
    <text evidence="3">The sequence shown here is derived from an EMBL/GenBank/DDBJ whole genome shotgun (WGS) entry which is preliminary data.</text>
</comment>
<dbReference type="EMBL" id="JBBPFD010000005">
    <property type="protein sequence ID" value="KAK7926292.1"/>
    <property type="molecule type" value="Genomic_DNA"/>
</dbReference>
<dbReference type="InterPro" id="IPR036179">
    <property type="entry name" value="Ig-like_dom_sf"/>
</dbReference>
<dbReference type="GO" id="GO:0007342">
    <property type="term" value="P:fusion of sperm to egg plasma membrane involved in single fertilization"/>
    <property type="evidence" value="ECO:0007669"/>
    <property type="project" value="InterPro"/>
</dbReference>
<dbReference type="PANTHER" id="PTHR37366:SF1">
    <property type="entry name" value="SPERM ACROSOME MEMBRANE-ASSOCIATED PROTEIN 6"/>
    <property type="match status" value="1"/>
</dbReference>
<proteinExistence type="predicted"/>
<reference evidence="4" key="1">
    <citation type="submission" date="2024-04" db="EMBL/GenBank/DDBJ databases">
        <title>Salinicola lusitanus LLJ914,a marine bacterium isolated from the Okinawa Trough.</title>
        <authorList>
            <person name="Li J."/>
        </authorList>
    </citation>
    <scope>NUCLEOTIDE SEQUENCE [LARGE SCALE GENOMIC DNA]</scope>
</reference>
<keyword evidence="1" id="KW-0472">Membrane</keyword>
<keyword evidence="4" id="KW-1185">Reference proteome</keyword>
<feature type="transmembrane region" description="Helical" evidence="1">
    <location>
        <begin position="278"/>
        <end position="302"/>
    </location>
</feature>
<dbReference type="PROSITE" id="PS50835">
    <property type="entry name" value="IG_LIKE"/>
    <property type="match status" value="1"/>
</dbReference>
<protein>
    <recommendedName>
        <fullName evidence="2">Ig-like domain-containing protein</fullName>
    </recommendedName>
</protein>
<evidence type="ECO:0000259" key="2">
    <source>
        <dbReference type="PROSITE" id="PS50835"/>
    </source>
</evidence>
<organism evidence="3 4">
    <name type="scientific">Mugilogobius chulae</name>
    <name type="common">yellowstripe goby</name>
    <dbReference type="NCBI Taxonomy" id="88201"/>
    <lineage>
        <taxon>Eukaryota</taxon>
        <taxon>Metazoa</taxon>
        <taxon>Chordata</taxon>
        <taxon>Craniata</taxon>
        <taxon>Vertebrata</taxon>
        <taxon>Euteleostomi</taxon>
        <taxon>Actinopterygii</taxon>
        <taxon>Neopterygii</taxon>
        <taxon>Teleostei</taxon>
        <taxon>Neoteleostei</taxon>
        <taxon>Acanthomorphata</taxon>
        <taxon>Gobiaria</taxon>
        <taxon>Gobiiformes</taxon>
        <taxon>Gobioidei</taxon>
        <taxon>Gobiidae</taxon>
        <taxon>Gobionellinae</taxon>
        <taxon>Mugilogobius</taxon>
    </lineage>
</organism>
<evidence type="ECO:0000313" key="3">
    <source>
        <dbReference type="EMBL" id="KAK7926292.1"/>
    </source>
</evidence>
<name>A0AAW0PL74_9GOBI</name>
<keyword evidence="1" id="KW-1133">Transmembrane helix</keyword>
<dbReference type="AlphaFoldDB" id="A0AAW0PL74"/>
<feature type="domain" description="Ig-like" evidence="2">
    <location>
        <begin position="147"/>
        <end position="231"/>
    </location>
</feature>
<gene>
    <name evidence="3" type="ORF">WMY93_008602</name>
</gene>
<sequence>MSPSPLRRLPPWLAPSLCSAVQDSLDLCWGYVLLEHEVRNVDACFKRLDSIFNNNSRVLESARVGAGYDVQLNDIMDAEIQPILQDFYQTPNYDYVYEQRLQTASDNFVAAASQLPRVSGCHPPCGFQSAGAVYNCETCKYDSCEFPLDCPVEEIKVMENSRIRMWCKVPFDLPSDFQAVWRFAEELNTQQVDEFKEVTAGVDMLFSIPSSTLQHQGTYQCEIYSSQRSIIRLYYHVSVTPQDEVSHTELQEIFDLSLLPGGSLLPTVDPSLHSRPSAALLSACVSAVLLLLLLSLGTLYWLSTSEERSDVETDAVGDL</sequence>
<dbReference type="Gene3D" id="2.60.40.10">
    <property type="entry name" value="Immunoglobulins"/>
    <property type="match status" value="1"/>
</dbReference>
<evidence type="ECO:0000256" key="1">
    <source>
        <dbReference type="SAM" id="Phobius"/>
    </source>
</evidence>